<evidence type="ECO:0000256" key="2">
    <source>
        <dbReference type="ARBA" id="ARBA00022679"/>
    </source>
</evidence>
<dbReference type="PANTHER" id="PTHR12133">
    <property type="entry name" value="TRNA (ADENINE(58)-N(1))-METHYLTRANSFERASE"/>
    <property type="match status" value="1"/>
</dbReference>
<dbReference type="GO" id="GO:0160107">
    <property type="term" value="F:tRNA (adenine(58)-N1)-methyltransferase activity"/>
    <property type="evidence" value="ECO:0007669"/>
    <property type="project" value="InterPro"/>
</dbReference>
<feature type="domain" description="tRNA (adenine(58)-N(1))-methyltransferase catalytic subunit TRM61 C-terminal" evidence="5">
    <location>
        <begin position="66"/>
        <end position="228"/>
    </location>
</feature>
<accession>A0A381QCT9</accession>
<dbReference type="AlphaFoldDB" id="A0A381QCT9"/>
<gene>
    <name evidence="6" type="ORF">METZ01_LOCUS29652</name>
</gene>
<dbReference type="Pfam" id="PF08704">
    <property type="entry name" value="GCD14"/>
    <property type="match status" value="1"/>
</dbReference>
<dbReference type="InterPro" id="IPR049470">
    <property type="entry name" value="TRM61_C"/>
</dbReference>
<dbReference type="InterPro" id="IPR029063">
    <property type="entry name" value="SAM-dependent_MTases_sf"/>
</dbReference>
<sequence>MTEWRLLVAAGRAQLVDITQEVQDLPGVGRFRSQLLRDAVTGEEFDLVGTPARLLEPTLFDLVADLERGPQAILPRDLAWIAWILGLEPGDTVIEGGAGSGALTLTLARIVVPDGRVISYEPRLSHRRILECNLQRSPHTAQVKVVPQELTPDSEPTPCQALVLDVPQPWELVGWASTALESGGRLVAYLPTTGQVTQLLAQLEGWGELRVVENIQRDWTTRSQALRPQSRMQGHSGFIVSARHYT</sequence>
<dbReference type="GO" id="GO:0031515">
    <property type="term" value="C:tRNA (m1A) methyltransferase complex"/>
    <property type="evidence" value="ECO:0007669"/>
    <property type="project" value="InterPro"/>
</dbReference>
<dbReference type="GO" id="GO:0030488">
    <property type="term" value="P:tRNA methylation"/>
    <property type="evidence" value="ECO:0007669"/>
    <property type="project" value="InterPro"/>
</dbReference>
<dbReference type="PANTHER" id="PTHR12133:SF1">
    <property type="entry name" value="TRNA (ADENINE(58)-N(1))-METHYLTRANSFERASE, MITOCHONDRIAL"/>
    <property type="match status" value="1"/>
</dbReference>
<dbReference type="PROSITE" id="PS51620">
    <property type="entry name" value="SAM_TRM61"/>
    <property type="match status" value="1"/>
</dbReference>
<dbReference type="EMBL" id="UINC01001292">
    <property type="protein sequence ID" value="SUZ76798.1"/>
    <property type="molecule type" value="Genomic_DNA"/>
</dbReference>
<evidence type="ECO:0000256" key="3">
    <source>
        <dbReference type="ARBA" id="ARBA00022691"/>
    </source>
</evidence>
<evidence type="ECO:0000256" key="4">
    <source>
        <dbReference type="ARBA" id="ARBA00022694"/>
    </source>
</evidence>
<keyword evidence="2" id="KW-0808">Transferase</keyword>
<evidence type="ECO:0000259" key="5">
    <source>
        <dbReference type="Pfam" id="PF08704"/>
    </source>
</evidence>
<dbReference type="SUPFAM" id="SSF53335">
    <property type="entry name" value="S-adenosyl-L-methionine-dependent methyltransferases"/>
    <property type="match status" value="1"/>
</dbReference>
<keyword evidence="1" id="KW-0489">Methyltransferase</keyword>
<proteinExistence type="predicted"/>
<dbReference type="Gene3D" id="3.40.50.150">
    <property type="entry name" value="Vaccinia Virus protein VP39"/>
    <property type="match status" value="1"/>
</dbReference>
<keyword evidence="3" id="KW-0949">S-adenosyl-L-methionine</keyword>
<name>A0A381QCT9_9ZZZZ</name>
<keyword evidence="4" id="KW-0819">tRNA processing</keyword>
<evidence type="ECO:0000256" key="1">
    <source>
        <dbReference type="ARBA" id="ARBA00022603"/>
    </source>
</evidence>
<evidence type="ECO:0000313" key="6">
    <source>
        <dbReference type="EMBL" id="SUZ76798.1"/>
    </source>
</evidence>
<organism evidence="6">
    <name type="scientific">marine metagenome</name>
    <dbReference type="NCBI Taxonomy" id="408172"/>
    <lineage>
        <taxon>unclassified sequences</taxon>
        <taxon>metagenomes</taxon>
        <taxon>ecological metagenomes</taxon>
    </lineage>
</organism>
<dbReference type="InterPro" id="IPR014816">
    <property type="entry name" value="tRNA_MeTrfase_Gcd14"/>
</dbReference>
<reference evidence="6" key="1">
    <citation type="submission" date="2018-05" db="EMBL/GenBank/DDBJ databases">
        <authorList>
            <person name="Lanie J.A."/>
            <person name="Ng W.-L."/>
            <person name="Kazmierczak K.M."/>
            <person name="Andrzejewski T.M."/>
            <person name="Davidsen T.M."/>
            <person name="Wayne K.J."/>
            <person name="Tettelin H."/>
            <person name="Glass J.I."/>
            <person name="Rusch D."/>
            <person name="Podicherti R."/>
            <person name="Tsui H.-C.T."/>
            <person name="Winkler M.E."/>
        </authorList>
    </citation>
    <scope>NUCLEOTIDE SEQUENCE</scope>
</reference>
<protein>
    <recommendedName>
        <fullName evidence="5">tRNA (adenine(58)-N(1))-methyltransferase catalytic subunit TRM61 C-terminal domain-containing protein</fullName>
    </recommendedName>
</protein>